<keyword evidence="2" id="KW-1185">Reference proteome</keyword>
<evidence type="ECO:0000313" key="1">
    <source>
        <dbReference type="EMBL" id="SEC83179.1"/>
    </source>
</evidence>
<reference evidence="2" key="1">
    <citation type="submission" date="2016-10" db="EMBL/GenBank/DDBJ databases">
        <authorList>
            <person name="Varghese N."/>
            <person name="Submissions S."/>
        </authorList>
    </citation>
    <scope>NUCLEOTIDE SEQUENCE [LARGE SCALE GENOMIC DNA]</scope>
    <source>
        <strain evidence="2">DSM 44234</strain>
    </source>
</reference>
<sequence>MSTTSWMAARRPAGAGTNRRLRRMLLWYGITHPVTPIAPWRIGIEADAIRRRHYAELVARWCVEGRLVCECCGRRGETVGYTGHIERYSIMCSGCVFGVECGRGLCSPAPLDCTACGRRHTGWCHG</sequence>
<gene>
    <name evidence="1" type="ORF">SAMN04489793_3301</name>
</gene>
<dbReference type="OrthoDB" id="4775197at2"/>
<evidence type="ECO:0000313" key="2">
    <source>
        <dbReference type="Proteomes" id="UP000182241"/>
    </source>
</evidence>
<dbReference type="AlphaFoldDB" id="A0A1H4VPY5"/>
<accession>A0A1H4VPY5</accession>
<dbReference type="RefSeq" id="WP_139286220.1">
    <property type="nucleotide sequence ID" value="NZ_FNSA01000003.1"/>
</dbReference>
<proteinExistence type="predicted"/>
<dbReference type="STRING" id="57704.SAMN04489793_3301"/>
<dbReference type="EMBL" id="FNSA01000003">
    <property type="protein sequence ID" value="SEC83179.1"/>
    <property type="molecule type" value="Genomic_DNA"/>
</dbReference>
<organism evidence="1 2">
    <name type="scientific">Tsukamurella tyrosinosolvens</name>
    <dbReference type="NCBI Taxonomy" id="57704"/>
    <lineage>
        <taxon>Bacteria</taxon>
        <taxon>Bacillati</taxon>
        <taxon>Actinomycetota</taxon>
        <taxon>Actinomycetes</taxon>
        <taxon>Mycobacteriales</taxon>
        <taxon>Tsukamurellaceae</taxon>
        <taxon>Tsukamurella</taxon>
    </lineage>
</organism>
<name>A0A1H4VPY5_TSUTY</name>
<protein>
    <submittedName>
        <fullName evidence="1">Uncharacterized protein</fullName>
    </submittedName>
</protein>
<dbReference type="Proteomes" id="UP000182241">
    <property type="component" value="Unassembled WGS sequence"/>
</dbReference>